<dbReference type="WBParaSite" id="Hba_14580">
    <property type="protein sequence ID" value="Hba_14580"/>
    <property type="gene ID" value="Hba_14580"/>
</dbReference>
<evidence type="ECO:0000313" key="2">
    <source>
        <dbReference type="Proteomes" id="UP000095283"/>
    </source>
</evidence>
<keyword evidence="1" id="KW-0812">Transmembrane</keyword>
<protein>
    <submittedName>
        <fullName evidence="3">Uncharacterized protein</fullName>
    </submittedName>
</protein>
<dbReference type="Proteomes" id="UP000095283">
    <property type="component" value="Unplaced"/>
</dbReference>
<name>A0A1I7XAW0_HETBA</name>
<keyword evidence="2" id="KW-1185">Reference proteome</keyword>
<organism evidence="2 3">
    <name type="scientific">Heterorhabditis bacteriophora</name>
    <name type="common">Entomopathogenic nematode worm</name>
    <dbReference type="NCBI Taxonomy" id="37862"/>
    <lineage>
        <taxon>Eukaryota</taxon>
        <taxon>Metazoa</taxon>
        <taxon>Ecdysozoa</taxon>
        <taxon>Nematoda</taxon>
        <taxon>Chromadorea</taxon>
        <taxon>Rhabditida</taxon>
        <taxon>Rhabditina</taxon>
        <taxon>Rhabditomorpha</taxon>
        <taxon>Strongyloidea</taxon>
        <taxon>Heterorhabditidae</taxon>
        <taxon>Heterorhabditis</taxon>
    </lineage>
</organism>
<proteinExistence type="predicted"/>
<feature type="transmembrane region" description="Helical" evidence="1">
    <location>
        <begin position="86"/>
        <end position="108"/>
    </location>
</feature>
<evidence type="ECO:0000256" key="1">
    <source>
        <dbReference type="SAM" id="Phobius"/>
    </source>
</evidence>
<dbReference type="InterPro" id="IPR036397">
    <property type="entry name" value="RNaseH_sf"/>
</dbReference>
<dbReference type="Gene3D" id="3.30.420.10">
    <property type="entry name" value="Ribonuclease H-like superfamily/Ribonuclease H"/>
    <property type="match status" value="1"/>
</dbReference>
<accession>A0A1I7XAW0</accession>
<sequence>MLLSDKKKFRLDGLDCCHDYWRDLRKGPHHFSTRNLGRGSVVIWGAFSAMGQVDLAFVSTKISVSFTFQQNTAIIYLTWYCFLVNYYIYWLLLFLSYLLSGVVLRFFLNNSNLSFPYILSYLGRDRIWQNEERHRARLLRKQCSPSPIPEYHLILHRKPNRNKSIYSTITS</sequence>
<evidence type="ECO:0000313" key="3">
    <source>
        <dbReference type="WBParaSite" id="Hba_14580"/>
    </source>
</evidence>
<reference evidence="3" key="1">
    <citation type="submission" date="2016-11" db="UniProtKB">
        <authorList>
            <consortium name="WormBaseParasite"/>
        </authorList>
    </citation>
    <scope>IDENTIFICATION</scope>
</reference>
<dbReference type="GO" id="GO:0003676">
    <property type="term" value="F:nucleic acid binding"/>
    <property type="evidence" value="ECO:0007669"/>
    <property type="project" value="InterPro"/>
</dbReference>
<dbReference type="AlphaFoldDB" id="A0A1I7XAW0"/>
<keyword evidence="1" id="KW-1133">Transmembrane helix</keyword>
<feature type="transmembrane region" description="Helical" evidence="1">
    <location>
        <begin position="41"/>
        <end position="66"/>
    </location>
</feature>
<keyword evidence="1" id="KW-0472">Membrane</keyword>